<dbReference type="Proteomes" id="UP000799767">
    <property type="component" value="Unassembled WGS sequence"/>
</dbReference>
<reference evidence="2" key="1">
    <citation type="journal article" date="2020" name="Stud. Mycol.">
        <title>101 Dothideomycetes genomes: a test case for predicting lifestyles and emergence of pathogens.</title>
        <authorList>
            <person name="Haridas S."/>
            <person name="Albert R."/>
            <person name="Binder M."/>
            <person name="Bloem J."/>
            <person name="Labutti K."/>
            <person name="Salamov A."/>
            <person name="Andreopoulos B."/>
            <person name="Baker S."/>
            <person name="Barry K."/>
            <person name="Bills G."/>
            <person name="Bluhm B."/>
            <person name="Cannon C."/>
            <person name="Castanera R."/>
            <person name="Culley D."/>
            <person name="Daum C."/>
            <person name="Ezra D."/>
            <person name="Gonzalez J."/>
            <person name="Henrissat B."/>
            <person name="Kuo A."/>
            <person name="Liang C."/>
            <person name="Lipzen A."/>
            <person name="Lutzoni F."/>
            <person name="Magnuson J."/>
            <person name="Mondo S."/>
            <person name="Nolan M."/>
            <person name="Ohm R."/>
            <person name="Pangilinan J."/>
            <person name="Park H.-J."/>
            <person name="Ramirez L."/>
            <person name="Alfaro M."/>
            <person name="Sun H."/>
            <person name="Tritt A."/>
            <person name="Yoshinaga Y."/>
            <person name="Zwiers L.-H."/>
            <person name="Turgeon B."/>
            <person name="Goodwin S."/>
            <person name="Spatafora J."/>
            <person name="Crous P."/>
            <person name="Grigoriev I."/>
        </authorList>
    </citation>
    <scope>NUCLEOTIDE SEQUENCE</scope>
    <source>
        <strain evidence="2">CBS 113389</strain>
    </source>
</reference>
<evidence type="ECO:0000313" key="3">
    <source>
        <dbReference type="Proteomes" id="UP000799767"/>
    </source>
</evidence>
<name>A0A6A6Q013_9PEZI</name>
<sequence length="368" mass="39981">MARRKKSSKSSKSPKTSSSSVSPPGKGARLSSGSSKSTNSSNSPSAKDKGLPAFLPSERVSKNPRNETKGPPFVTPRHTPAEMKKDLDAFGFAADEVTEMISRKDADWDPAMPGCIYDGVAKAQVLREKRERGVKKNVLKADKETYKPLRLNPDRPNWVLFDANKGFGSTGSDPPAFVEALATFKPNNKRVLEYNIESDSGKEVEYTDLGPKIVDSILIPEKKGDGRPSKHPLSNVIVGDDEVVETSVAADQVGKHTDAEFPAKTTTPKLPGKTSTPKLPSKTSADEATTNEQVEDTITVQHPRRQSRKSSLSADADVKQETEEGDVLADPADTTTAVDKADESEEDTMVKRLRGRKQSPSCEVCKER</sequence>
<gene>
    <name evidence="2" type="ORF">BDY17DRAFT_308742</name>
</gene>
<evidence type="ECO:0000313" key="2">
    <source>
        <dbReference type="EMBL" id="KAF2485334.1"/>
    </source>
</evidence>
<dbReference type="EMBL" id="MU001633">
    <property type="protein sequence ID" value="KAF2485334.1"/>
    <property type="molecule type" value="Genomic_DNA"/>
</dbReference>
<protein>
    <submittedName>
        <fullName evidence="2">Uncharacterized protein</fullName>
    </submittedName>
</protein>
<organism evidence="2 3">
    <name type="scientific">Neohortaea acidophila</name>
    <dbReference type="NCBI Taxonomy" id="245834"/>
    <lineage>
        <taxon>Eukaryota</taxon>
        <taxon>Fungi</taxon>
        <taxon>Dikarya</taxon>
        <taxon>Ascomycota</taxon>
        <taxon>Pezizomycotina</taxon>
        <taxon>Dothideomycetes</taxon>
        <taxon>Dothideomycetidae</taxon>
        <taxon>Mycosphaerellales</taxon>
        <taxon>Teratosphaeriaceae</taxon>
        <taxon>Neohortaea</taxon>
    </lineage>
</organism>
<feature type="region of interest" description="Disordered" evidence="1">
    <location>
        <begin position="219"/>
        <end position="368"/>
    </location>
</feature>
<dbReference type="AlphaFoldDB" id="A0A6A6Q013"/>
<feature type="compositionally biased region" description="Basic and acidic residues" evidence="1">
    <location>
        <begin position="59"/>
        <end position="68"/>
    </location>
</feature>
<feature type="compositionally biased region" description="Polar residues" evidence="1">
    <location>
        <begin position="264"/>
        <end position="300"/>
    </location>
</feature>
<evidence type="ECO:0000256" key="1">
    <source>
        <dbReference type="SAM" id="MobiDB-lite"/>
    </source>
</evidence>
<feature type="region of interest" description="Disordered" evidence="1">
    <location>
        <begin position="1"/>
        <end position="82"/>
    </location>
</feature>
<keyword evidence="3" id="KW-1185">Reference proteome</keyword>
<accession>A0A6A6Q013</accession>
<dbReference type="GeneID" id="54476250"/>
<proteinExistence type="predicted"/>
<dbReference type="RefSeq" id="XP_033591903.1">
    <property type="nucleotide sequence ID" value="XM_033735248.1"/>
</dbReference>
<feature type="compositionally biased region" description="Low complexity" evidence="1">
    <location>
        <begin position="10"/>
        <end position="45"/>
    </location>
</feature>